<dbReference type="InterPro" id="IPR008579">
    <property type="entry name" value="UGlyAH_Cupin_dom"/>
</dbReference>
<dbReference type="RefSeq" id="WP_308866486.1">
    <property type="nucleotide sequence ID" value="NZ_JAVFWO010000001.1"/>
</dbReference>
<evidence type="ECO:0000313" key="3">
    <source>
        <dbReference type="Proteomes" id="UP001235133"/>
    </source>
</evidence>
<dbReference type="PANTHER" id="PTHR40943:SF1">
    <property type="entry name" value="CYTOPLASMIC PROTEIN"/>
    <property type="match status" value="1"/>
</dbReference>
<keyword evidence="3" id="KW-1185">Reference proteome</keyword>
<feature type="domain" description="(S)-ureidoglycine aminohydrolase cupin" evidence="1">
    <location>
        <begin position="27"/>
        <end position="100"/>
    </location>
</feature>
<sequence length="108" mass="12004">MTPSSYVAGEALRSGNPREKELSHLVSADERYTVGVWSAEPYAEYVPSHQGYEYTLVLQGRVTLTDADGDVHTFGAGDAFTIEPGWSGEYRVNEHLVKHFVYYASEDA</sequence>
<proteinExistence type="predicted"/>
<organism evidence="2 3">
    <name type="scientific">Microbacterium psychrotolerans</name>
    <dbReference type="NCBI Taxonomy" id="3068321"/>
    <lineage>
        <taxon>Bacteria</taxon>
        <taxon>Bacillati</taxon>
        <taxon>Actinomycetota</taxon>
        <taxon>Actinomycetes</taxon>
        <taxon>Micrococcales</taxon>
        <taxon>Microbacteriaceae</taxon>
        <taxon>Microbacterium</taxon>
    </lineage>
</organism>
<dbReference type="Gene3D" id="2.60.120.10">
    <property type="entry name" value="Jelly Rolls"/>
    <property type="match status" value="1"/>
</dbReference>
<dbReference type="Pfam" id="PF05899">
    <property type="entry name" value="Cupin_3"/>
    <property type="match status" value="1"/>
</dbReference>
<dbReference type="PANTHER" id="PTHR40943">
    <property type="entry name" value="CYTOPLASMIC PROTEIN-RELATED"/>
    <property type="match status" value="1"/>
</dbReference>
<accession>A0ABU0YXM3</accession>
<comment type="caution">
    <text evidence="2">The sequence shown here is derived from an EMBL/GenBank/DDBJ whole genome shotgun (WGS) entry which is preliminary data.</text>
</comment>
<evidence type="ECO:0000313" key="2">
    <source>
        <dbReference type="EMBL" id="MDQ7877086.1"/>
    </source>
</evidence>
<dbReference type="EMBL" id="JAVFWO010000001">
    <property type="protein sequence ID" value="MDQ7877086.1"/>
    <property type="molecule type" value="Genomic_DNA"/>
</dbReference>
<reference evidence="2 3" key="1">
    <citation type="submission" date="2023-08" db="EMBL/GenBank/DDBJ databases">
        <title>Microbacterium psychrotolerans sp. nov., a psychrotolerant bacterium isolated from soil in Heilongjiang Province, China.</title>
        <authorList>
            <person name="An P."/>
            <person name="Zhao D."/>
            <person name="Xiang H."/>
        </authorList>
    </citation>
    <scope>NUCLEOTIDE SEQUENCE [LARGE SCALE GENOMIC DNA]</scope>
    <source>
        <strain evidence="2 3">QXD-8</strain>
    </source>
</reference>
<protein>
    <submittedName>
        <fullName evidence="2">Cupin domain-containing protein</fullName>
    </submittedName>
</protein>
<gene>
    <name evidence="2" type="ORF">Q9R08_03770</name>
</gene>
<dbReference type="SUPFAM" id="SSF51182">
    <property type="entry name" value="RmlC-like cupins"/>
    <property type="match status" value="1"/>
</dbReference>
<dbReference type="InterPro" id="IPR014710">
    <property type="entry name" value="RmlC-like_jellyroll"/>
</dbReference>
<evidence type="ECO:0000259" key="1">
    <source>
        <dbReference type="Pfam" id="PF05899"/>
    </source>
</evidence>
<name>A0ABU0YXM3_9MICO</name>
<dbReference type="Proteomes" id="UP001235133">
    <property type="component" value="Unassembled WGS sequence"/>
</dbReference>
<dbReference type="InterPro" id="IPR011051">
    <property type="entry name" value="RmlC_Cupin_sf"/>
</dbReference>